<dbReference type="AlphaFoldDB" id="A0A8E2F0E3"/>
<dbReference type="OrthoDB" id="3928985at2759"/>
<feature type="region of interest" description="Disordered" evidence="1">
    <location>
        <begin position="1"/>
        <end position="174"/>
    </location>
</feature>
<feature type="compositionally biased region" description="Pro residues" evidence="1">
    <location>
        <begin position="152"/>
        <end position="162"/>
    </location>
</feature>
<sequence length="756" mass="81733">MTPYAAESTRSTQSKPNRPTPVIPRIVPAIPLAFSKAPRSSRPITPEDNGPAEAPQDVPEVHPSTNQIDVEHHLTGGYDPLTPDSKASVLSQDEHGDKTPESSSVGGSDAIVDDTEDTRDDSVSNSRCEPAEEVVQRSEPEIAPEPAKQLPPSYPSEKPPTPTSTTSSSIPSFRPLNAVTMHHPRPSANSIVFGGYPDSSNSSPAPPAGMIAYPPPPPPSFMTGNFGPPPFFPPGHPHHMSDPNGHALYSPMVMPLHGAFGFRRDHPPPLMGQPQQWYPSNAHVPYQVSHPEGFPLRRGLGYMNGSAQGSRSPSQASARTQDGDAKPSTVDHVSGTAPKSLPESRRDFVVDFHSHQLLNGSSLPPTTPVKPDDSIAELANHLSSQFGKGRFADYILEVSHADAGVIFSMPVHSVIVSRSPTLASAIVASNGMPAEESLKVIRVSSRDKFINGLAFTEALKYLYGGALQTFVELAEGLQPFANSLEDVEPFSVPRQRMDQALSYAAAGFFLQLPSVTARGIENAKRLLRWDTVEHALAFALDGGLGSFWGESGERRQSVSSAGNSPHPGAAQSILPTYEAYSITLLRDVVEFIAYTFPKLFSLNTAVHQLSENPLLPTVADLRPPIHHPRLSKIQFGDVPIQDASRPNFVTSLLSSVLLSLPFPVLQSLFAHHGLGGRLGWPAVVEIMQTVVEERESRRRKALKSQSKAASPSGQEDWLWENLYWEERVEPSNQHVSGFHLVRSGKGPTASVAETEA</sequence>
<feature type="region of interest" description="Disordered" evidence="1">
    <location>
        <begin position="295"/>
        <end position="342"/>
    </location>
</feature>
<dbReference type="EMBL" id="KV749689">
    <property type="protein sequence ID" value="OCL08236.1"/>
    <property type="molecule type" value="Genomic_DNA"/>
</dbReference>
<keyword evidence="3" id="KW-1185">Reference proteome</keyword>
<dbReference type="InterPro" id="IPR011333">
    <property type="entry name" value="SKP1/BTB/POZ_sf"/>
</dbReference>
<evidence type="ECO:0000313" key="2">
    <source>
        <dbReference type="EMBL" id="OCL08236.1"/>
    </source>
</evidence>
<proteinExistence type="predicted"/>
<gene>
    <name evidence="2" type="ORF">AOQ84DRAFT_222098</name>
</gene>
<evidence type="ECO:0000256" key="1">
    <source>
        <dbReference type="SAM" id="MobiDB-lite"/>
    </source>
</evidence>
<evidence type="ECO:0000313" key="3">
    <source>
        <dbReference type="Proteomes" id="UP000250140"/>
    </source>
</evidence>
<feature type="compositionally biased region" description="Polar residues" evidence="1">
    <location>
        <begin position="8"/>
        <end position="17"/>
    </location>
</feature>
<reference evidence="2 3" key="1">
    <citation type="journal article" date="2016" name="Nat. Commun.">
        <title>Ectomycorrhizal ecology is imprinted in the genome of the dominant symbiotic fungus Cenococcum geophilum.</title>
        <authorList>
            <consortium name="DOE Joint Genome Institute"/>
            <person name="Peter M."/>
            <person name="Kohler A."/>
            <person name="Ohm R.A."/>
            <person name="Kuo A."/>
            <person name="Krutzmann J."/>
            <person name="Morin E."/>
            <person name="Arend M."/>
            <person name="Barry K.W."/>
            <person name="Binder M."/>
            <person name="Choi C."/>
            <person name="Clum A."/>
            <person name="Copeland A."/>
            <person name="Grisel N."/>
            <person name="Haridas S."/>
            <person name="Kipfer T."/>
            <person name="LaButti K."/>
            <person name="Lindquist E."/>
            <person name="Lipzen A."/>
            <person name="Maire R."/>
            <person name="Meier B."/>
            <person name="Mihaltcheva S."/>
            <person name="Molinier V."/>
            <person name="Murat C."/>
            <person name="Poggeler S."/>
            <person name="Quandt C.A."/>
            <person name="Sperisen C."/>
            <person name="Tritt A."/>
            <person name="Tisserant E."/>
            <person name="Crous P.W."/>
            <person name="Henrissat B."/>
            <person name="Nehls U."/>
            <person name="Egli S."/>
            <person name="Spatafora J.W."/>
            <person name="Grigoriev I.V."/>
            <person name="Martin F.M."/>
        </authorList>
    </citation>
    <scope>NUCLEOTIDE SEQUENCE [LARGE SCALE GENOMIC DNA]</scope>
    <source>
        <strain evidence="2 3">CBS 207.34</strain>
    </source>
</reference>
<name>A0A8E2F0E3_9PEZI</name>
<feature type="compositionally biased region" description="Low complexity" evidence="1">
    <location>
        <begin position="163"/>
        <end position="172"/>
    </location>
</feature>
<protein>
    <recommendedName>
        <fullName evidence="4">BTB domain-containing protein</fullName>
    </recommendedName>
</protein>
<feature type="compositionally biased region" description="Polar residues" evidence="1">
    <location>
        <begin position="305"/>
        <end position="320"/>
    </location>
</feature>
<evidence type="ECO:0008006" key="4">
    <source>
        <dbReference type="Google" id="ProtNLM"/>
    </source>
</evidence>
<dbReference type="Gene3D" id="3.30.710.10">
    <property type="entry name" value="Potassium Channel Kv1.1, Chain A"/>
    <property type="match status" value="1"/>
</dbReference>
<dbReference type="Proteomes" id="UP000250140">
    <property type="component" value="Unassembled WGS sequence"/>
</dbReference>
<organism evidence="2 3">
    <name type="scientific">Glonium stellatum</name>
    <dbReference type="NCBI Taxonomy" id="574774"/>
    <lineage>
        <taxon>Eukaryota</taxon>
        <taxon>Fungi</taxon>
        <taxon>Dikarya</taxon>
        <taxon>Ascomycota</taxon>
        <taxon>Pezizomycotina</taxon>
        <taxon>Dothideomycetes</taxon>
        <taxon>Pleosporomycetidae</taxon>
        <taxon>Gloniales</taxon>
        <taxon>Gloniaceae</taxon>
        <taxon>Glonium</taxon>
    </lineage>
</organism>
<accession>A0A8E2F0E3</accession>